<evidence type="ECO:0000313" key="1">
    <source>
        <dbReference type="EMBL" id="MCI74706.1"/>
    </source>
</evidence>
<organism evidence="1 2">
    <name type="scientific">Trifolium medium</name>
    <dbReference type="NCBI Taxonomy" id="97028"/>
    <lineage>
        <taxon>Eukaryota</taxon>
        <taxon>Viridiplantae</taxon>
        <taxon>Streptophyta</taxon>
        <taxon>Embryophyta</taxon>
        <taxon>Tracheophyta</taxon>
        <taxon>Spermatophyta</taxon>
        <taxon>Magnoliopsida</taxon>
        <taxon>eudicotyledons</taxon>
        <taxon>Gunneridae</taxon>
        <taxon>Pentapetalae</taxon>
        <taxon>rosids</taxon>
        <taxon>fabids</taxon>
        <taxon>Fabales</taxon>
        <taxon>Fabaceae</taxon>
        <taxon>Papilionoideae</taxon>
        <taxon>50 kb inversion clade</taxon>
        <taxon>NPAAA clade</taxon>
        <taxon>Hologalegina</taxon>
        <taxon>IRL clade</taxon>
        <taxon>Trifolieae</taxon>
        <taxon>Trifolium</taxon>
    </lineage>
</organism>
<sequence length="26" mass="3075">MYLILFIPGIAFHPHEDHASSHHRTF</sequence>
<name>A0A392UQG0_9FABA</name>
<accession>A0A392UQG0</accession>
<dbReference type="Proteomes" id="UP000265520">
    <property type="component" value="Unassembled WGS sequence"/>
</dbReference>
<reference evidence="1 2" key="1">
    <citation type="journal article" date="2018" name="Front. Plant Sci.">
        <title>Red Clover (Trifolium pratense) and Zigzag Clover (T. medium) - A Picture of Genomic Similarities and Differences.</title>
        <authorList>
            <person name="Dluhosova J."/>
            <person name="Istvanek J."/>
            <person name="Nedelnik J."/>
            <person name="Repkova J."/>
        </authorList>
    </citation>
    <scope>NUCLEOTIDE SEQUENCE [LARGE SCALE GENOMIC DNA]</scope>
    <source>
        <strain evidence="2">cv. 10/8</strain>
        <tissue evidence="1">Leaf</tissue>
    </source>
</reference>
<dbReference type="EMBL" id="LXQA010866047">
    <property type="protein sequence ID" value="MCI74706.1"/>
    <property type="molecule type" value="Genomic_DNA"/>
</dbReference>
<protein>
    <submittedName>
        <fullName evidence="1">Uncharacterized protein</fullName>
    </submittedName>
</protein>
<dbReference type="AlphaFoldDB" id="A0A392UQG0"/>
<evidence type="ECO:0000313" key="2">
    <source>
        <dbReference type="Proteomes" id="UP000265520"/>
    </source>
</evidence>
<proteinExistence type="predicted"/>
<keyword evidence="2" id="KW-1185">Reference proteome</keyword>
<comment type="caution">
    <text evidence="1">The sequence shown here is derived from an EMBL/GenBank/DDBJ whole genome shotgun (WGS) entry which is preliminary data.</text>
</comment>
<feature type="non-terminal residue" evidence="1">
    <location>
        <position position="26"/>
    </location>
</feature>